<comment type="caution">
    <text evidence="16">The sequence shown here is derived from an EMBL/GenBank/DDBJ whole genome shotgun (WGS) entry which is preliminary data.</text>
</comment>
<feature type="active site" description="Proton donor/acceptor" evidence="12 14">
    <location>
        <position position="142"/>
    </location>
</feature>
<dbReference type="RefSeq" id="WP_126634884.1">
    <property type="nucleotide sequence ID" value="NZ_BIFH01000013.1"/>
</dbReference>
<dbReference type="SMART" id="SM01130">
    <property type="entry name" value="DHDPS"/>
    <property type="match status" value="1"/>
</dbReference>
<evidence type="ECO:0000256" key="5">
    <source>
        <dbReference type="ARBA" id="ARBA00022490"/>
    </source>
</evidence>
<dbReference type="HAMAP" id="MF_00418">
    <property type="entry name" value="DapA"/>
    <property type="match status" value="1"/>
</dbReference>
<comment type="subcellular location">
    <subcellularLocation>
        <location evidence="12">Cytoplasm</location>
    </subcellularLocation>
</comment>
<evidence type="ECO:0000313" key="17">
    <source>
        <dbReference type="Proteomes" id="UP000286931"/>
    </source>
</evidence>
<comment type="catalytic activity">
    <reaction evidence="11 12">
        <text>L-aspartate 4-semialdehyde + pyruvate = (2S,4S)-4-hydroxy-2,3,4,5-tetrahydrodipicolinate + H2O + H(+)</text>
        <dbReference type="Rhea" id="RHEA:34171"/>
        <dbReference type="ChEBI" id="CHEBI:15361"/>
        <dbReference type="ChEBI" id="CHEBI:15377"/>
        <dbReference type="ChEBI" id="CHEBI:15378"/>
        <dbReference type="ChEBI" id="CHEBI:67139"/>
        <dbReference type="ChEBI" id="CHEBI:537519"/>
        <dbReference type="EC" id="4.3.3.7"/>
    </reaction>
</comment>
<keyword evidence="7 12" id="KW-0220">Diaminopimelate biosynthesis</keyword>
<protein>
    <recommendedName>
        <fullName evidence="4 12">4-hydroxy-tetrahydrodipicolinate synthase</fullName>
        <shortName evidence="12">HTPA synthase</shortName>
        <ecNumber evidence="4 12">4.3.3.7</ecNumber>
    </recommendedName>
</protein>
<sequence>MTRQRHTPPTGILVPLVTPFAADGRIAVDALADLAHAVLDAGATGIVALGTTAEAATLDPDERTTVIDVCARVCAERDAVLVIGAGGNDTRASDRALADLAHRPQAAAALVPVPYFNRPSQAGVLAHFTHLAQAAPLPLIVYHVPYRTGRPLDAATLRALGRLPGVVGVKLAQGGIDGETMDLLGDLPADFAVLVGDDPFLSPLLALGASGGVLASAHVATDRFVELTAAWRRGDLDRARPLGHALARLAAALFREPNPTVIKGVLHAQGRIPTPNVRLPLLPARPEAVDEARKVLADLEG</sequence>
<accession>A0A401YD47</accession>
<feature type="site" description="Part of a proton relay during catalysis" evidence="12">
    <location>
        <position position="51"/>
    </location>
</feature>
<dbReference type="PANTHER" id="PTHR12128">
    <property type="entry name" value="DIHYDRODIPICOLINATE SYNTHASE"/>
    <property type="match status" value="1"/>
</dbReference>
<gene>
    <name evidence="16" type="primary">dapA_2</name>
    <name evidence="12" type="synonym">dapA</name>
    <name evidence="16" type="ORF">EHYA_00162</name>
</gene>
<evidence type="ECO:0000256" key="8">
    <source>
        <dbReference type="ARBA" id="ARBA00023154"/>
    </source>
</evidence>
<dbReference type="EMBL" id="BIFH01000013">
    <property type="protein sequence ID" value="GCD92524.1"/>
    <property type="molecule type" value="Genomic_DNA"/>
</dbReference>
<dbReference type="Pfam" id="PF00701">
    <property type="entry name" value="DHDPS"/>
    <property type="match status" value="1"/>
</dbReference>
<evidence type="ECO:0000256" key="13">
    <source>
        <dbReference type="PIRNR" id="PIRNR001365"/>
    </source>
</evidence>
<keyword evidence="8 12" id="KW-0457">Lysine biosynthesis</keyword>
<dbReference type="GO" id="GO:0005737">
    <property type="term" value="C:cytoplasm"/>
    <property type="evidence" value="ECO:0007669"/>
    <property type="project" value="UniProtKB-SubCell"/>
</dbReference>
<dbReference type="GO" id="GO:0008840">
    <property type="term" value="F:4-hydroxy-tetrahydrodipicolinate synthase activity"/>
    <property type="evidence" value="ECO:0007669"/>
    <property type="project" value="UniProtKB-UniRule"/>
</dbReference>
<evidence type="ECO:0000313" key="16">
    <source>
        <dbReference type="EMBL" id="GCD92524.1"/>
    </source>
</evidence>
<comment type="caution">
    <text evidence="12">Was originally thought to be a dihydrodipicolinate synthase (DHDPS), catalyzing the condensation of (S)-aspartate-beta-semialdehyde [(S)-ASA] and pyruvate to dihydrodipicolinate (DHDP). However, it was shown in E.coli that the product of the enzymatic reaction is not dihydrodipicolinate but in fact (4S)-4-hydroxy-2,3,4,5-tetrahydro-(2S)-dipicolinic acid (HTPA), and that the consecutive dehydration reaction leading to DHDP is not spontaneous but catalyzed by DapB.</text>
</comment>
<reference evidence="16 17" key="1">
    <citation type="submission" date="2018-12" db="EMBL/GenBank/DDBJ databases">
        <title>Draft genome sequence of Embleya hyalina NBRC 13850T.</title>
        <authorList>
            <person name="Komaki H."/>
            <person name="Hosoyama A."/>
            <person name="Kimura A."/>
            <person name="Ichikawa N."/>
            <person name="Tamura T."/>
        </authorList>
    </citation>
    <scope>NUCLEOTIDE SEQUENCE [LARGE SCALE GENOMIC DNA]</scope>
    <source>
        <strain evidence="16 17">NBRC 13850</strain>
    </source>
</reference>
<dbReference type="GO" id="GO:0019877">
    <property type="term" value="P:diaminopimelate biosynthetic process"/>
    <property type="evidence" value="ECO:0007669"/>
    <property type="project" value="UniProtKB-UniRule"/>
</dbReference>
<dbReference type="CDD" id="cd00950">
    <property type="entry name" value="DHDPS"/>
    <property type="match status" value="1"/>
</dbReference>
<dbReference type="Proteomes" id="UP000286931">
    <property type="component" value="Unassembled WGS sequence"/>
</dbReference>
<feature type="binding site" evidence="12 15">
    <location>
        <position position="52"/>
    </location>
    <ligand>
        <name>pyruvate</name>
        <dbReference type="ChEBI" id="CHEBI:15361"/>
    </ligand>
</feature>
<dbReference type="SUPFAM" id="SSF51569">
    <property type="entry name" value="Aldolase"/>
    <property type="match status" value="1"/>
</dbReference>
<keyword evidence="10 12" id="KW-0704">Schiff base</keyword>
<dbReference type="Gene3D" id="3.20.20.70">
    <property type="entry name" value="Aldolase class I"/>
    <property type="match status" value="1"/>
</dbReference>
<keyword evidence="9 12" id="KW-0456">Lyase</keyword>
<keyword evidence="17" id="KW-1185">Reference proteome</keyword>
<evidence type="ECO:0000256" key="4">
    <source>
        <dbReference type="ARBA" id="ARBA00012086"/>
    </source>
</evidence>
<dbReference type="PANTHER" id="PTHR12128:SF66">
    <property type="entry name" value="4-HYDROXY-2-OXOGLUTARATE ALDOLASE, MITOCHONDRIAL"/>
    <property type="match status" value="1"/>
</dbReference>
<comment type="caution">
    <text evidence="12">Lacks conserved residue(s) required for the propagation of feature annotation.</text>
</comment>
<evidence type="ECO:0000256" key="9">
    <source>
        <dbReference type="ARBA" id="ARBA00023239"/>
    </source>
</evidence>
<evidence type="ECO:0000256" key="14">
    <source>
        <dbReference type="PIRSR" id="PIRSR001365-1"/>
    </source>
</evidence>
<evidence type="ECO:0000256" key="11">
    <source>
        <dbReference type="ARBA" id="ARBA00047836"/>
    </source>
</evidence>
<dbReference type="GO" id="GO:0009089">
    <property type="term" value="P:lysine biosynthetic process via diaminopimelate"/>
    <property type="evidence" value="ECO:0007669"/>
    <property type="project" value="UniProtKB-UniRule"/>
</dbReference>
<keyword evidence="5 12" id="KW-0963">Cytoplasm</keyword>
<dbReference type="EC" id="4.3.3.7" evidence="4 12"/>
<comment type="function">
    <text evidence="1 12">Catalyzes the condensation of (S)-aspartate-beta-semialdehyde [(S)-ASA] and pyruvate to 4-hydroxy-tetrahydrodipicolinate (HTPA).</text>
</comment>
<evidence type="ECO:0000256" key="7">
    <source>
        <dbReference type="ARBA" id="ARBA00022915"/>
    </source>
</evidence>
<comment type="pathway">
    <text evidence="2 12">Amino-acid biosynthesis; L-lysine biosynthesis via DAP pathway; (S)-tetrahydrodipicolinate from L-aspartate: step 3/4.</text>
</comment>
<feature type="binding site" evidence="12 15">
    <location>
        <position position="213"/>
    </location>
    <ligand>
        <name>pyruvate</name>
        <dbReference type="ChEBI" id="CHEBI:15361"/>
    </ligand>
</feature>
<dbReference type="InterPro" id="IPR013785">
    <property type="entry name" value="Aldolase_TIM"/>
</dbReference>
<comment type="similarity">
    <text evidence="3 12 13">Belongs to the DapA family.</text>
</comment>
<dbReference type="PIRSF" id="PIRSF001365">
    <property type="entry name" value="DHDPS"/>
    <property type="match status" value="1"/>
</dbReference>
<dbReference type="InterPro" id="IPR002220">
    <property type="entry name" value="DapA-like"/>
</dbReference>
<dbReference type="PRINTS" id="PR00146">
    <property type="entry name" value="DHPICSNTHASE"/>
</dbReference>
<comment type="subunit">
    <text evidence="12">Homotetramer; dimer of dimers.</text>
</comment>
<dbReference type="AlphaFoldDB" id="A0A401YD47"/>
<proteinExistence type="inferred from homology"/>
<evidence type="ECO:0000256" key="2">
    <source>
        <dbReference type="ARBA" id="ARBA00005120"/>
    </source>
</evidence>
<dbReference type="OrthoDB" id="9782828at2"/>
<evidence type="ECO:0000256" key="12">
    <source>
        <dbReference type="HAMAP-Rule" id="MF_00418"/>
    </source>
</evidence>
<evidence type="ECO:0000256" key="6">
    <source>
        <dbReference type="ARBA" id="ARBA00022605"/>
    </source>
</evidence>
<evidence type="ECO:0000256" key="1">
    <source>
        <dbReference type="ARBA" id="ARBA00003294"/>
    </source>
</evidence>
<keyword evidence="6 12" id="KW-0028">Amino-acid biosynthesis</keyword>
<dbReference type="InterPro" id="IPR005263">
    <property type="entry name" value="DapA"/>
</dbReference>
<dbReference type="UniPathway" id="UPA00034">
    <property type="reaction ID" value="UER00017"/>
</dbReference>
<name>A0A401YD47_9ACTN</name>
<evidence type="ECO:0000256" key="10">
    <source>
        <dbReference type="ARBA" id="ARBA00023270"/>
    </source>
</evidence>
<evidence type="ECO:0000256" key="3">
    <source>
        <dbReference type="ARBA" id="ARBA00007592"/>
    </source>
</evidence>
<organism evidence="16 17">
    <name type="scientific">Embleya hyalina</name>
    <dbReference type="NCBI Taxonomy" id="516124"/>
    <lineage>
        <taxon>Bacteria</taxon>
        <taxon>Bacillati</taxon>
        <taxon>Actinomycetota</taxon>
        <taxon>Actinomycetes</taxon>
        <taxon>Kitasatosporales</taxon>
        <taxon>Streptomycetaceae</taxon>
        <taxon>Embleya</taxon>
    </lineage>
</organism>
<evidence type="ECO:0000256" key="15">
    <source>
        <dbReference type="PIRSR" id="PIRSR001365-2"/>
    </source>
</evidence>
<feature type="active site" description="Schiff-base intermediate with substrate" evidence="12 14">
    <location>
        <position position="170"/>
    </location>
</feature>